<dbReference type="GO" id="GO:0106141">
    <property type="term" value="F:flavin prenyltransferase activity"/>
    <property type="evidence" value="ECO:0007669"/>
    <property type="project" value="UniProtKB-EC"/>
</dbReference>
<evidence type="ECO:0000256" key="2">
    <source>
        <dbReference type="ARBA" id="ARBA00022630"/>
    </source>
</evidence>
<organism evidence="9 10">
    <name type="scientific">Periconia macrospinosa</name>
    <dbReference type="NCBI Taxonomy" id="97972"/>
    <lineage>
        <taxon>Eukaryota</taxon>
        <taxon>Fungi</taxon>
        <taxon>Dikarya</taxon>
        <taxon>Ascomycota</taxon>
        <taxon>Pezizomycotina</taxon>
        <taxon>Dothideomycetes</taxon>
        <taxon>Pleosporomycetidae</taxon>
        <taxon>Pleosporales</taxon>
        <taxon>Massarineae</taxon>
        <taxon>Periconiaceae</taxon>
        <taxon>Periconia</taxon>
    </lineage>
</organism>
<dbReference type="Gene3D" id="3.40.50.1950">
    <property type="entry name" value="Flavin prenyltransferase-like"/>
    <property type="match status" value="1"/>
</dbReference>
<keyword evidence="10" id="KW-1185">Reference proteome</keyword>
<evidence type="ECO:0000256" key="6">
    <source>
        <dbReference type="HAMAP-Rule" id="MF_03197"/>
    </source>
</evidence>
<dbReference type="SUPFAM" id="SSF52507">
    <property type="entry name" value="Homo-oligomeric flavin-containing Cys decarboxylases, HFCD"/>
    <property type="match status" value="1"/>
</dbReference>
<keyword evidence="7" id="KW-0472">Membrane</keyword>
<dbReference type="GO" id="GO:0016831">
    <property type="term" value="F:carboxy-lyase activity"/>
    <property type="evidence" value="ECO:0007669"/>
    <property type="project" value="TreeGrafter"/>
</dbReference>
<dbReference type="OrthoDB" id="5126881at2759"/>
<evidence type="ECO:0000256" key="7">
    <source>
        <dbReference type="SAM" id="Phobius"/>
    </source>
</evidence>
<feature type="binding site" evidence="6">
    <location>
        <begin position="104"/>
        <end position="107"/>
    </location>
    <ligand>
        <name>FMN</name>
        <dbReference type="ChEBI" id="CHEBI:58210"/>
    </ligand>
</feature>
<comment type="subcellular location">
    <subcellularLocation>
        <location evidence="6">Mitochondrion</location>
    </subcellularLocation>
</comment>
<keyword evidence="7" id="KW-1133">Transmembrane helix</keyword>
<protein>
    <recommendedName>
        <fullName evidence="6">Flavin prenyltransferase PAD1, mitochondrial</fullName>
        <ecNumber evidence="6">2.5.1.129</ecNumber>
    </recommendedName>
</protein>
<feature type="binding site" evidence="6">
    <location>
        <position position="139"/>
    </location>
    <ligand>
        <name>FMN</name>
        <dbReference type="ChEBI" id="CHEBI:58210"/>
    </ligand>
</feature>
<dbReference type="InterPro" id="IPR036551">
    <property type="entry name" value="Flavin_trans-like"/>
</dbReference>
<keyword evidence="3 6" id="KW-0288">FMN</keyword>
<evidence type="ECO:0000256" key="5">
    <source>
        <dbReference type="ARBA" id="ARBA00060793"/>
    </source>
</evidence>
<accession>A0A2V1DXU2</accession>
<dbReference type="PANTHER" id="PTHR43374">
    <property type="entry name" value="FLAVIN PRENYLTRANSFERASE"/>
    <property type="match status" value="1"/>
</dbReference>
<sequence length="205" mass="23031">MLLLRRSCDAPERTSRRPKRIVIGITGATGTVYAIHLLKVLRELKIETHLVISKWALATLKYETDMTEREIHNLATRVYTGKDMTSPIASGSFIHDGMIIVPCSMKTLAAVRTGFCDDLISRAADVTLKERRTLMLVVRETPLSDIHLENMLALRRAGAVIFPPVPAFYTKPAGLQDVVVQSVGRMLDNFGIHLDGFRRWNGFER</sequence>
<evidence type="ECO:0000313" key="10">
    <source>
        <dbReference type="Proteomes" id="UP000244855"/>
    </source>
</evidence>
<keyword evidence="1 6" id="KW-0637">Prenyltransferase</keyword>
<reference evidence="9 10" key="1">
    <citation type="journal article" date="2018" name="Sci. Rep.">
        <title>Comparative genomics provides insights into the lifestyle and reveals functional heterogeneity of dark septate endophytic fungi.</title>
        <authorList>
            <person name="Knapp D.G."/>
            <person name="Nemeth J.B."/>
            <person name="Barry K."/>
            <person name="Hainaut M."/>
            <person name="Henrissat B."/>
            <person name="Johnson J."/>
            <person name="Kuo A."/>
            <person name="Lim J.H.P."/>
            <person name="Lipzen A."/>
            <person name="Nolan M."/>
            <person name="Ohm R.A."/>
            <person name="Tamas L."/>
            <person name="Grigoriev I.V."/>
            <person name="Spatafora J.W."/>
            <person name="Nagy L.G."/>
            <person name="Kovacs G.M."/>
        </authorList>
    </citation>
    <scope>NUCLEOTIDE SEQUENCE [LARGE SCALE GENOMIC DNA]</scope>
    <source>
        <strain evidence="9 10">DSE2036</strain>
    </source>
</reference>
<comment type="similarity">
    <text evidence="5 6">Belongs to the UbiX/PAD1 family.</text>
</comment>
<dbReference type="HAMAP" id="MF_01984">
    <property type="entry name" value="ubiX_pad"/>
    <property type="match status" value="1"/>
</dbReference>
<dbReference type="InterPro" id="IPR003382">
    <property type="entry name" value="Flavoprotein"/>
</dbReference>
<name>A0A2V1DXU2_9PLEO</name>
<dbReference type="EMBL" id="KZ805336">
    <property type="protein sequence ID" value="PVI02991.1"/>
    <property type="molecule type" value="Genomic_DNA"/>
</dbReference>
<dbReference type="FunFam" id="3.40.50.1950:FF:000001">
    <property type="entry name" value="Flavin prenyltransferase UbiX"/>
    <property type="match status" value="1"/>
</dbReference>
<feature type="binding site" evidence="6">
    <location>
        <position position="185"/>
    </location>
    <ligand>
        <name>dimethylallyl phosphate</name>
        <dbReference type="ChEBI" id="CHEBI:88052"/>
    </ligand>
</feature>
<keyword evidence="6" id="KW-0496">Mitochondrion</keyword>
<dbReference type="AlphaFoldDB" id="A0A2V1DXU2"/>
<dbReference type="EC" id="2.5.1.129" evidence="6"/>
<evidence type="ECO:0000259" key="8">
    <source>
        <dbReference type="Pfam" id="PF02441"/>
    </source>
</evidence>
<feature type="transmembrane region" description="Helical" evidence="7">
    <location>
        <begin position="21"/>
        <end position="38"/>
    </location>
</feature>
<feature type="binding site" evidence="6">
    <location>
        <position position="169"/>
    </location>
    <ligand>
        <name>dimethylallyl phosphate</name>
        <dbReference type="ChEBI" id="CHEBI:88052"/>
    </ligand>
</feature>
<gene>
    <name evidence="6" type="primary">PAD1</name>
    <name evidence="9" type="ORF">DM02DRAFT_717044</name>
</gene>
<comment type="catalytic activity">
    <reaction evidence="6">
        <text>dimethylallyl phosphate + FMNH2 = prenylated FMNH2 + phosphate</text>
        <dbReference type="Rhea" id="RHEA:37743"/>
        <dbReference type="ChEBI" id="CHEBI:43474"/>
        <dbReference type="ChEBI" id="CHEBI:57618"/>
        <dbReference type="ChEBI" id="CHEBI:87467"/>
        <dbReference type="ChEBI" id="CHEBI:88052"/>
        <dbReference type="EC" id="2.5.1.129"/>
    </reaction>
</comment>
<comment type="function">
    <text evidence="6">Flavin prenyltransferase that catalyzes the synthesis of the prenylated FMN cofactor (prenyl-FMN) for the ferulic acid decarboxylase FDC1. The prenyltransferase is metal-independent and links a dimethylallyl moiety from dimethylallyl monophosphate (DMAP) to the flavin N5 and C6 atoms of FMN.</text>
</comment>
<evidence type="ECO:0000256" key="1">
    <source>
        <dbReference type="ARBA" id="ARBA00022602"/>
    </source>
</evidence>
<keyword evidence="4 6" id="KW-0808">Transferase</keyword>
<dbReference type="NCBIfam" id="NF004685">
    <property type="entry name" value="PRK06029.1"/>
    <property type="match status" value="1"/>
</dbReference>
<dbReference type="GO" id="GO:0005739">
    <property type="term" value="C:mitochondrion"/>
    <property type="evidence" value="ECO:0007669"/>
    <property type="project" value="UniProtKB-SubCell"/>
</dbReference>
<evidence type="ECO:0000256" key="3">
    <source>
        <dbReference type="ARBA" id="ARBA00022643"/>
    </source>
</evidence>
<dbReference type="STRING" id="97972.A0A2V1DXU2"/>
<dbReference type="NCBIfam" id="TIGR00421">
    <property type="entry name" value="ubiX_pad"/>
    <property type="match status" value="1"/>
</dbReference>
<keyword evidence="2 6" id="KW-0285">Flavoprotein</keyword>
<proteinExistence type="inferred from homology"/>
<feature type="binding site" evidence="6">
    <location>
        <begin position="27"/>
        <end position="29"/>
    </location>
    <ligand>
        <name>FMN</name>
        <dbReference type="ChEBI" id="CHEBI:58210"/>
    </ligand>
</feature>
<feature type="binding site" evidence="6">
    <location>
        <position position="53"/>
    </location>
    <ligand>
        <name>FMN</name>
        <dbReference type="ChEBI" id="CHEBI:58210"/>
    </ligand>
</feature>
<dbReference type="PANTHER" id="PTHR43374:SF1">
    <property type="entry name" value="FLAVIN PRENYLTRANSFERASE PAD1, MITOCHONDRIAL"/>
    <property type="match status" value="1"/>
</dbReference>
<comment type="subunit">
    <text evidence="6">Oligomer.</text>
</comment>
<dbReference type="Pfam" id="PF02441">
    <property type="entry name" value="Flavoprotein"/>
    <property type="match status" value="1"/>
</dbReference>
<dbReference type="Proteomes" id="UP000244855">
    <property type="component" value="Unassembled WGS sequence"/>
</dbReference>
<keyword evidence="7" id="KW-0812">Transmembrane</keyword>
<feature type="domain" description="Flavoprotein" evidence="8">
    <location>
        <begin position="19"/>
        <end position="188"/>
    </location>
</feature>
<evidence type="ECO:0000256" key="4">
    <source>
        <dbReference type="ARBA" id="ARBA00022679"/>
    </source>
</evidence>
<dbReference type="InterPro" id="IPR004507">
    <property type="entry name" value="UbiX-like"/>
</dbReference>
<evidence type="ECO:0000313" key="9">
    <source>
        <dbReference type="EMBL" id="PVI02991.1"/>
    </source>
</evidence>